<dbReference type="AlphaFoldDB" id="A0A376LQX3"/>
<evidence type="ECO:0000313" key="2">
    <source>
        <dbReference type="Proteomes" id="UP000254877"/>
    </source>
</evidence>
<proteinExistence type="predicted"/>
<evidence type="ECO:0000313" key="1">
    <source>
        <dbReference type="EMBL" id="STF46230.1"/>
    </source>
</evidence>
<accession>A0A376LQX3</accession>
<dbReference type="Proteomes" id="UP000254877">
    <property type="component" value="Unassembled WGS sequence"/>
</dbReference>
<gene>
    <name evidence="1" type="ORF">NCTC7928_07032</name>
</gene>
<name>A0A376LQX3_ECOLX</name>
<protein>
    <submittedName>
        <fullName evidence="1">Uncharacterized protein</fullName>
    </submittedName>
</protein>
<sequence>MLKYDGQRMVRFTGFAKGNNRELTEYYSLDIGDVYAWKDVCLQLIL</sequence>
<organism evidence="1 2">
    <name type="scientific">Escherichia coli</name>
    <dbReference type="NCBI Taxonomy" id="562"/>
    <lineage>
        <taxon>Bacteria</taxon>
        <taxon>Pseudomonadati</taxon>
        <taxon>Pseudomonadota</taxon>
        <taxon>Gammaproteobacteria</taxon>
        <taxon>Enterobacterales</taxon>
        <taxon>Enterobacteriaceae</taxon>
        <taxon>Escherichia</taxon>
    </lineage>
</organism>
<dbReference type="EMBL" id="UGAB01000002">
    <property type="protein sequence ID" value="STF46230.1"/>
    <property type="molecule type" value="Genomic_DNA"/>
</dbReference>
<reference evidence="1 2" key="1">
    <citation type="submission" date="2018-06" db="EMBL/GenBank/DDBJ databases">
        <authorList>
            <consortium name="Pathogen Informatics"/>
            <person name="Doyle S."/>
        </authorList>
    </citation>
    <scope>NUCLEOTIDE SEQUENCE [LARGE SCALE GENOMIC DNA]</scope>
    <source>
        <strain evidence="1 2">NCTC7928</strain>
    </source>
</reference>